<evidence type="ECO:0000313" key="3">
    <source>
        <dbReference type="EMBL" id="SHO53517.1"/>
    </source>
</evidence>
<protein>
    <submittedName>
        <fullName evidence="3">Polar amino acid transport system substrate-binding protein</fullName>
    </submittedName>
</protein>
<organism evidence="3 4">
    <name type="scientific">Desulfopila aestuarii DSM 18488</name>
    <dbReference type="NCBI Taxonomy" id="1121416"/>
    <lineage>
        <taxon>Bacteria</taxon>
        <taxon>Pseudomonadati</taxon>
        <taxon>Thermodesulfobacteriota</taxon>
        <taxon>Desulfobulbia</taxon>
        <taxon>Desulfobulbales</taxon>
        <taxon>Desulfocapsaceae</taxon>
        <taxon>Desulfopila</taxon>
    </lineage>
</organism>
<dbReference type="SMART" id="SM00062">
    <property type="entry name" value="PBPb"/>
    <property type="match status" value="1"/>
</dbReference>
<keyword evidence="1" id="KW-0732">Signal</keyword>
<name>A0A1M7YLP6_9BACT</name>
<reference evidence="3 4" key="1">
    <citation type="submission" date="2016-12" db="EMBL/GenBank/DDBJ databases">
        <authorList>
            <person name="Song W.-J."/>
            <person name="Kurnit D.M."/>
        </authorList>
    </citation>
    <scope>NUCLEOTIDE SEQUENCE [LARGE SCALE GENOMIC DNA]</scope>
    <source>
        <strain evidence="3 4">DSM 18488</strain>
    </source>
</reference>
<dbReference type="InterPro" id="IPR001638">
    <property type="entry name" value="Solute-binding_3/MltF_N"/>
</dbReference>
<accession>A0A1M7YLP6</accession>
<keyword evidence="4" id="KW-1185">Reference proteome</keyword>
<dbReference type="STRING" id="1121416.SAMN02745220_05180"/>
<feature type="domain" description="Solute-binding protein family 3/N-terminal" evidence="2">
    <location>
        <begin position="27"/>
        <end position="250"/>
    </location>
</feature>
<dbReference type="Gene3D" id="3.40.190.10">
    <property type="entry name" value="Periplasmic binding protein-like II"/>
    <property type="match status" value="2"/>
</dbReference>
<dbReference type="Proteomes" id="UP000184603">
    <property type="component" value="Unassembled WGS sequence"/>
</dbReference>
<dbReference type="Pfam" id="PF00497">
    <property type="entry name" value="SBP_bac_3"/>
    <property type="match status" value="1"/>
</dbReference>
<dbReference type="SUPFAM" id="SSF53850">
    <property type="entry name" value="Periplasmic binding protein-like II"/>
    <property type="match status" value="1"/>
</dbReference>
<evidence type="ECO:0000313" key="4">
    <source>
        <dbReference type="Proteomes" id="UP000184603"/>
    </source>
</evidence>
<dbReference type="PANTHER" id="PTHR35936:SF25">
    <property type="entry name" value="ABC TRANSPORTER SUBSTRATE-BINDING PROTEIN"/>
    <property type="match status" value="1"/>
</dbReference>
<gene>
    <name evidence="3" type="ORF">SAMN02745220_05180</name>
</gene>
<sequence>MNRISLIIFFALFLPVISGNCLFAQNKTICLTTDPWEPYYGPDLEKGGVFTEIVRAAFKIEGYELEVKFVPWKRALESSKQGICSGLLGAFYTEERTHNFQYSDPITETRIVFITKIDKAIQYKRLQELSSYTIGTIRGYSYSQEFDSATYLKKEEVTTTEQNLNKLLADRIDIFIDSEEVAAWLLQKKFKEVAHLVRIIEPVYTVKKLYVPISKNIKNYQKIVNDLNNGIKKIKENGTYEAILEHFPAAKAMAP</sequence>
<dbReference type="AlphaFoldDB" id="A0A1M7YLP6"/>
<proteinExistence type="predicted"/>
<dbReference type="EMBL" id="FRFE01000060">
    <property type="protein sequence ID" value="SHO53517.1"/>
    <property type="molecule type" value="Genomic_DNA"/>
</dbReference>
<dbReference type="PANTHER" id="PTHR35936">
    <property type="entry name" value="MEMBRANE-BOUND LYTIC MUREIN TRANSGLYCOSYLASE F"/>
    <property type="match status" value="1"/>
</dbReference>
<evidence type="ECO:0000259" key="2">
    <source>
        <dbReference type="SMART" id="SM00062"/>
    </source>
</evidence>
<evidence type="ECO:0000256" key="1">
    <source>
        <dbReference type="ARBA" id="ARBA00022729"/>
    </source>
</evidence>